<sequence>MASTITLEETNPDTADFPETFIPGEKKILGLEMQVETPENVLLSYQLAGPSQRYVAYLIDFLIRTIMLIAIFMFFIAPMMGLLMPGAMLGLFFVIMFLNTWGYYTISETFFKGKSIGKHVCGLRVIREGGYPITFWPSLLRNLARSADSIILYGVGITSMLMTQRFQRLGDLVAGTVVIQERSLTLPRKPIILNKIKPLDKNDIGSFLPRDEVLSLIDEFIGRRHVLTYERGHALAAQMAQRLAKRLHYSGDEKKVSQYPMAFLASVYKTFSFGQIEEEQELLDEYKRRSDSQGDIYEET</sequence>
<dbReference type="PANTHER" id="PTHR38480">
    <property type="entry name" value="SLR0254 PROTEIN"/>
    <property type="match status" value="1"/>
</dbReference>
<dbReference type="AlphaFoldDB" id="A0A517VLK3"/>
<evidence type="ECO:0000256" key="5">
    <source>
        <dbReference type="SAM" id="Phobius"/>
    </source>
</evidence>
<feature type="transmembrane region" description="Helical" evidence="5">
    <location>
        <begin position="82"/>
        <end position="104"/>
    </location>
</feature>
<dbReference type="KEGG" id="gax:Pan161_55730"/>
<protein>
    <submittedName>
        <fullName evidence="7">RDD family protein</fullName>
    </submittedName>
</protein>
<name>A0A517VLK3_9PLAN</name>
<keyword evidence="2 5" id="KW-0812">Transmembrane</keyword>
<dbReference type="GO" id="GO:0016020">
    <property type="term" value="C:membrane"/>
    <property type="evidence" value="ECO:0007669"/>
    <property type="project" value="UniProtKB-SubCell"/>
</dbReference>
<organism evidence="7 8">
    <name type="scientific">Gimesia algae</name>
    <dbReference type="NCBI Taxonomy" id="2527971"/>
    <lineage>
        <taxon>Bacteria</taxon>
        <taxon>Pseudomonadati</taxon>
        <taxon>Planctomycetota</taxon>
        <taxon>Planctomycetia</taxon>
        <taxon>Planctomycetales</taxon>
        <taxon>Planctomycetaceae</taxon>
        <taxon>Gimesia</taxon>
    </lineage>
</organism>
<dbReference type="Pfam" id="PF06271">
    <property type="entry name" value="RDD"/>
    <property type="match status" value="1"/>
</dbReference>
<evidence type="ECO:0000256" key="2">
    <source>
        <dbReference type="ARBA" id="ARBA00022692"/>
    </source>
</evidence>
<dbReference type="PANTHER" id="PTHR38480:SF1">
    <property type="entry name" value="SLR0254 PROTEIN"/>
    <property type="match status" value="1"/>
</dbReference>
<reference evidence="7 8" key="1">
    <citation type="submission" date="2019-02" db="EMBL/GenBank/DDBJ databases">
        <title>Deep-cultivation of Planctomycetes and their phenomic and genomic characterization uncovers novel biology.</title>
        <authorList>
            <person name="Wiegand S."/>
            <person name="Jogler M."/>
            <person name="Boedeker C."/>
            <person name="Pinto D."/>
            <person name="Vollmers J."/>
            <person name="Rivas-Marin E."/>
            <person name="Kohn T."/>
            <person name="Peeters S.H."/>
            <person name="Heuer A."/>
            <person name="Rast P."/>
            <person name="Oberbeckmann S."/>
            <person name="Bunk B."/>
            <person name="Jeske O."/>
            <person name="Meyerdierks A."/>
            <person name="Storesund J.E."/>
            <person name="Kallscheuer N."/>
            <person name="Luecker S."/>
            <person name="Lage O.M."/>
            <person name="Pohl T."/>
            <person name="Merkel B.J."/>
            <person name="Hornburger P."/>
            <person name="Mueller R.-W."/>
            <person name="Bruemmer F."/>
            <person name="Labrenz M."/>
            <person name="Spormann A.M."/>
            <person name="Op den Camp H."/>
            <person name="Overmann J."/>
            <person name="Amann R."/>
            <person name="Jetten M.S.M."/>
            <person name="Mascher T."/>
            <person name="Medema M.H."/>
            <person name="Devos D.P."/>
            <person name="Kaster A.-K."/>
            <person name="Ovreas L."/>
            <person name="Rohde M."/>
            <person name="Galperin M.Y."/>
            <person name="Jogler C."/>
        </authorList>
    </citation>
    <scope>NUCLEOTIDE SEQUENCE [LARGE SCALE GENOMIC DNA]</scope>
    <source>
        <strain evidence="7 8">Pan161</strain>
    </source>
</reference>
<dbReference type="OrthoDB" id="9787732at2"/>
<evidence type="ECO:0000259" key="6">
    <source>
        <dbReference type="Pfam" id="PF06271"/>
    </source>
</evidence>
<keyword evidence="8" id="KW-1185">Reference proteome</keyword>
<evidence type="ECO:0000313" key="8">
    <source>
        <dbReference type="Proteomes" id="UP000316855"/>
    </source>
</evidence>
<keyword evidence="3 5" id="KW-1133">Transmembrane helix</keyword>
<feature type="domain" description="RDD" evidence="6">
    <location>
        <begin position="48"/>
        <end position="175"/>
    </location>
</feature>
<proteinExistence type="predicted"/>
<accession>A0A517VLK3</accession>
<evidence type="ECO:0000313" key="7">
    <source>
        <dbReference type="EMBL" id="QDT93886.1"/>
    </source>
</evidence>
<evidence type="ECO:0000256" key="1">
    <source>
        <dbReference type="ARBA" id="ARBA00004141"/>
    </source>
</evidence>
<dbReference type="Proteomes" id="UP000316855">
    <property type="component" value="Chromosome"/>
</dbReference>
<comment type="subcellular location">
    <subcellularLocation>
        <location evidence="1">Membrane</location>
        <topology evidence="1">Multi-pass membrane protein</topology>
    </subcellularLocation>
</comment>
<dbReference type="RefSeq" id="WP_145231849.1">
    <property type="nucleotide sequence ID" value="NZ_CP036343.1"/>
</dbReference>
<keyword evidence="4 5" id="KW-0472">Membrane</keyword>
<feature type="transmembrane region" description="Helical" evidence="5">
    <location>
        <begin position="54"/>
        <end position="76"/>
    </location>
</feature>
<evidence type="ECO:0000256" key="4">
    <source>
        <dbReference type="ARBA" id="ARBA00023136"/>
    </source>
</evidence>
<dbReference type="InterPro" id="IPR010432">
    <property type="entry name" value="RDD"/>
</dbReference>
<gene>
    <name evidence="7" type="ORF">Pan161_55730</name>
</gene>
<dbReference type="EMBL" id="CP036343">
    <property type="protein sequence ID" value="QDT93886.1"/>
    <property type="molecule type" value="Genomic_DNA"/>
</dbReference>
<evidence type="ECO:0000256" key="3">
    <source>
        <dbReference type="ARBA" id="ARBA00022989"/>
    </source>
</evidence>